<dbReference type="InterPro" id="IPR003945">
    <property type="entry name" value="NU5C-like"/>
</dbReference>
<feature type="transmembrane region" description="Helical" evidence="17">
    <location>
        <begin position="87"/>
        <end position="106"/>
    </location>
</feature>
<accession>A0A330IVD7</accession>
<evidence type="ECO:0000256" key="2">
    <source>
        <dbReference type="ARBA" id="ARBA00004448"/>
    </source>
</evidence>
<feature type="domain" description="NADH-Ubiquinone oxidoreductase (complex I) chain 5 N-terminal" evidence="19">
    <location>
        <begin position="50"/>
        <end position="91"/>
    </location>
</feature>
<evidence type="ECO:0000256" key="17">
    <source>
        <dbReference type="RuleBase" id="RU003404"/>
    </source>
</evidence>
<keyword evidence="14 17" id="KW-0496">Mitochondrion</keyword>
<keyword evidence="6" id="KW-0679">Respiratory chain</keyword>
<evidence type="ECO:0000259" key="20">
    <source>
        <dbReference type="Pfam" id="PF06455"/>
    </source>
</evidence>
<proteinExistence type="inferred from homology"/>
<dbReference type="PANTHER" id="PTHR42829">
    <property type="entry name" value="NADH-UBIQUINONE OXIDOREDUCTASE CHAIN 5"/>
    <property type="match status" value="1"/>
</dbReference>
<dbReference type="EMBL" id="LT594768">
    <property type="protein sequence ID" value="SBT96185.1"/>
    <property type="molecule type" value="Genomic_DNA"/>
</dbReference>
<keyword evidence="11 17" id="KW-1133">Transmembrane helix</keyword>
<evidence type="ECO:0000256" key="12">
    <source>
        <dbReference type="ARBA" id="ARBA00023027"/>
    </source>
</evidence>
<keyword evidence="15 17" id="KW-0472">Membrane</keyword>
<comment type="similarity">
    <text evidence="17">Belongs to the complex I subunit 5 family.</text>
</comment>
<feature type="transmembrane region" description="Helical" evidence="17">
    <location>
        <begin position="332"/>
        <end position="355"/>
    </location>
</feature>
<dbReference type="InterPro" id="IPR010934">
    <property type="entry name" value="NADH_DH_su5_C"/>
</dbReference>
<dbReference type="GO" id="GO:0042773">
    <property type="term" value="P:ATP synthesis coupled electron transport"/>
    <property type="evidence" value="ECO:0007669"/>
    <property type="project" value="InterPro"/>
</dbReference>
<feature type="transmembrane region" description="Helical" evidence="17">
    <location>
        <begin position="52"/>
        <end position="75"/>
    </location>
</feature>
<feature type="transmembrane region" description="Helical" evidence="17">
    <location>
        <begin position="245"/>
        <end position="263"/>
    </location>
</feature>
<feature type="transmembrane region" description="Helical" evidence="17">
    <location>
        <begin position="418"/>
        <end position="443"/>
    </location>
</feature>
<evidence type="ECO:0000256" key="7">
    <source>
        <dbReference type="ARBA" id="ARBA00022692"/>
    </source>
</evidence>
<name>A0A330IVD7_9CRUS</name>
<dbReference type="InterPro" id="IPR001750">
    <property type="entry name" value="ND/Mrp_TM"/>
</dbReference>
<feature type="transmembrane region" description="Helical" evidence="17">
    <location>
        <begin position="12"/>
        <end position="32"/>
    </location>
</feature>
<evidence type="ECO:0000313" key="21">
    <source>
        <dbReference type="EMBL" id="SBT96185.1"/>
    </source>
</evidence>
<dbReference type="Pfam" id="PF06455">
    <property type="entry name" value="NADH5_C"/>
    <property type="match status" value="1"/>
</dbReference>
<reference evidence="21" key="1">
    <citation type="submission" date="2016-05" db="EMBL/GenBank/DDBJ databases">
        <title>Mitogenome of two Haploginglymus species.</title>
        <authorList>
            <person name="Pons J."/>
            <person name="Jurado-Rivera J.A."/>
            <person name="Jaume D."/>
            <person name="Juan C."/>
        </authorList>
    </citation>
    <scope>NUCLEOTIDE SEQUENCE</scope>
    <source>
        <tissue evidence="21">Adult</tissue>
    </source>
</reference>
<evidence type="ECO:0000259" key="19">
    <source>
        <dbReference type="Pfam" id="PF00662"/>
    </source>
</evidence>
<keyword evidence="5 17" id="KW-0813">Transport</keyword>
<comment type="subcellular location">
    <subcellularLocation>
        <location evidence="2">Mitochondrion inner membrane</location>
        <topology evidence="2">Multi-pass membrane protein</topology>
    </subcellularLocation>
</comment>
<protein>
    <recommendedName>
        <fullName evidence="4 17">NADH-ubiquinone oxidoreductase chain 5</fullName>
        <ecNumber evidence="3 17">7.1.1.2</ecNumber>
    </recommendedName>
</protein>
<dbReference type="GO" id="GO:0008137">
    <property type="term" value="F:NADH dehydrogenase (ubiquinone) activity"/>
    <property type="evidence" value="ECO:0007669"/>
    <property type="project" value="UniProtKB-EC"/>
</dbReference>
<evidence type="ECO:0000256" key="5">
    <source>
        <dbReference type="ARBA" id="ARBA00022448"/>
    </source>
</evidence>
<dbReference type="Pfam" id="PF00361">
    <property type="entry name" value="Proton_antipo_M"/>
    <property type="match status" value="1"/>
</dbReference>
<dbReference type="InterPro" id="IPR001516">
    <property type="entry name" value="Proton_antipo_N"/>
</dbReference>
<keyword evidence="10" id="KW-0249">Electron transport</keyword>
<dbReference type="GO" id="GO:0005743">
    <property type="term" value="C:mitochondrial inner membrane"/>
    <property type="evidence" value="ECO:0007669"/>
    <property type="project" value="UniProtKB-SubCell"/>
</dbReference>
<comment type="function">
    <text evidence="17">Core subunit of the mitochondrial membrane respiratory chain NADH dehydrogenase (Complex I) which catalyzes electron transfer from NADH through the respiratory chain, using ubiquinone as an electron acceptor. Essential for the catalytic activity and assembly of complex I.</text>
</comment>
<evidence type="ECO:0000256" key="9">
    <source>
        <dbReference type="ARBA" id="ARBA00022967"/>
    </source>
</evidence>
<dbReference type="PANTHER" id="PTHR42829:SF2">
    <property type="entry name" value="NADH-UBIQUINONE OXIDOREDUCTASE CHAIN 5"/>
    <property type="match status" value="1"/>
</dbReference>
<feature type="transmembrane region" description="Helical" evidence="17">
    <location>
        <begin position="153"/>
        <end position="172"/>
    </location>
</feature>
<evidence type="ECO:0000256" key="3">
    <source>
        <dbReference type="ARBA" id="ARBA00012944"/>
    </source>
</evidence>
<dbReference type="GO" id="GO:0015990">
    <property type="term" value="P:electron transport coupled proton transport"/>
    <property type="evidence" value="ECO:0007669"/>
    <property type="project" value="TreeGrafter"/>
</dbReference>
<evidence type="ECO:0000256" key="8">
    <source>
        <dbReference type="ARBA" id="ARBA00022792"/>
    </source>
</evidence>
<feature type="transmembrane region" description="Helical" evidence="17">
    <location>
        <begin position="112"/>
        <end position="132"/>
    </location>
</feature>
<dbReference type="EC" id="7.1.1.2" evidence="3 17"/>
<evidence type="ECO:0000256" key="15">
    <source>
        <dbReference type="ARBA" id="ARBA00023136"/>
    </source>
</evidence>
<evidence type="ECO:0000256" key="16">
    <source>
        <dbReference type="ARBA" id="ARBA00049551"/>
    </source>
</evidence>
<feature type="transmembrane region" description="Helical" evidence="17">
    <location>
        <begin position="302"/>
        <end position="320"/>
    </location>
</feature>
<feature type="transmembrane region" description="Helical" evidence="17">
    <location>
        <begin position="178"/>
        <end position="202"/>
    </location>
</feature>
<dbReference type="PRINTS" id="PR01434">
    <property type="entry name" value="NADHDHGNASE5"/>
</dbReference>
<keyword evidence="7 17" id="KW-0812">Transmembrane</keyword>
<keyword evidence="8" id="KW-0999">Mitochondrion inner membrane</keyword>
<evidence type="ECO:0000256" key="1">
    <source>
        <dbReference type="ARBA" id="ARBA00003257"/>
    </source>
</evidence>
<keyword evidence="12 17" id="KW-0520">NAD</keyword>
<comment type="function">
    <text evidence="1">Core subunit of the mitochondrial membrane respiratory chain NADH dehydrogenase (Complex I) that is believed to belong to the minimal assembly required for catalysis. Complex I functions in the transfer of electrons from NADH to the respiratory chain. The immediate electron acceptor for the enzyme is believed to be ubiquinone.</text>
</comment>
<dbReference type="Pfam" id="PF00662">
    <property type="entry name" value="Proton_antipo_N"/>
    <property type="match status" value="1"/>
</dbReference>
<feature type="transmembrane region" description="Helical" evidence="17">
    <location>
        <begin position="455"/>
        <end position="473"/>
    </location>
</feature>
<feature type="domain" description="NADH:quinone oxidoreductase/Mrp antiporter transmembrane" evidence="18">
    <location>
        <begin position="108"/>
        <end position="384"/>
    </location>
</feature>
<keyword evidence="13 17" id="KW-0830">Ubiquinone</keyword>
<dbReference type="AlphaFoldDB" id="A0A330IVD7"/>
<evidence type="ECO:0000256" key="13">
    <source>
        <dbReference type="ARBA" id="ARBA00023075"/>
    </source>
</evidence>
<feature type="transmembrane region" description="Helical" evidence="17">
    <location>
        <begin position="546"/>
        <end position="567"/>
    </location>
</feature>
<keyword evidence="9" id="KW-1278">Translocase</keyword>
<comment type="catalytic activity">
    <reaction evidence="16 17">
        <text>a ubiquinone + NADH + 5 H(+)(in) = a ubiquinol + NAD(+) + 4 H(+)(out)</text>
        <dbReference type="Rhea" id="RHEA:29091"/>
        <dbReference type="Rhea" id="RHEA-COMP:9565"/>
        <dbReference type="Rhea" id="RHEA-COMP:9566"/>
        <dbReference type="ChEBI" id="CHEBI:15378"/>
        <dbReference type="ChEBI" id="CHEBI:16389"/>
        <dbReference type="ChEBI" id="CHEBI:17976"/>
        <dbReference type="ChEBI" id="CHEBI:57540"/>
        <dbReference type="ChEBI" id="CHEBI:57945"/>
        <dbReference type="EC" id="7.1.1.2"/>
    </reaction>
</comment>
<sequence>MKLKSACYDIFSLGLISVCVFSVLLSGFSKVYSKSWIIEWEFFFLNSSFMEVSFIFDWVSLSFLSVVSLISGCVMKYSIYYMEGEKNYLRFIFVVMLFVGSMWLLVLSPNLISLLLGWDGLGLTSYILVIFYQNEKCCNAGMLTILSNRVGDVAILMGIGMLFIKGSWSVSLQEVSGSMWLGALIILAGMTKSAQLPFSAWLPAAMAAPTPVSALVHSSTLVTAGVYLLIRFFPMYSMNEVCMMGLLVISIGTMFMAGVSGNFEMDLKKVVALSTLSQLGLMMMSVSLGLRDLAYFHLVSHAMFKSALFMSVGCMIHNFGSTQDGRVMSGTVLSAPLLMMSMSITNLALIGTPFLSGFYSKDLLLEGSFMSGPSLIMMGMVVLSVGLTVSYSMRMMYMCSLCSASGPLIGVSSDFSKLLVRSMVVLLCGGVFGGFFFSWGFIYESGYSMLGWLEKYYILFIMLLFGSVSYNGMNGKSDKVVLKKINIMIGTMWHLPSISVKINKDFLNLGQELEGLYDKGWMELYGGRGGQKVGVMWSSVLQKGQSTVVVSGYLASYLMFVSCLFIFL</sequence>
<evidence type="ECO:0000259" key="18">
    <source>
        <dbReference type="Pfam" id="PF00361"/>
    </source>
</evidence>
<feature type="domain" description="NADH dehydrogenase subunit 5 C-terminal" evidence="20">
    <location>
        <begin position="391"/>
        <end position="567"/>
    </location>
</feature>
<evidence type="ECO:0000256" key="10">
    <source>
        <dbReference type="ARBA" id="ARBA00022982"/>
    </source>
</evidence>
<evidence type="ECO:0000256" key="11">
    <source>
        <dbReference type="ARBA" id="ARBA00022989"/>
    </source>
</evidence>
<feature type="transmembrane region" description="Helical" evidence="17">
    <location>
        <begin position="375"/>
        <end position="397"/>
    </location>
</feature>
<geneLocation type="mitochondrion" evidence="21"/>
<gene>
    <name evidence="21" type="primary">ND5</name>
</gene>
<evidence type="ECO:0000256" key="4">
    <source>
        <dbReference type="ARBA" id="ARBA00021096"/>
    </source>
</evidence>
<dbReference type="GO" id="GO:0003954">
    <property type="term" value="F:NADH dehydrogenase activity"/>
    <property type="evidence" value="ECO:0007669"/>
    <property type="project" value="TreeGrafter"/>
</dbReference>
<evidence type="ECO:0000256" key="6">
    <source>
        <dbReference type="ARBA" id="ARBA00022660"/>
    </source>
</evidence>
<evidence type="ECO:0000256" key="14">
    <source>
        <dbReference type="ARBA" id="ARBA00023128"/>
    </source>
</evidence>
<feature type="transmembrane region" description="Helical" evidence="17">
    <location>
        <begin position="270"/>
        <end position="290"/>
    </location>
</feature>
<organism evidence="21">
    <name type="scientific">Haploginglymus sp. JP-2016</name>
    <dbReference type="NCBI Taxonomy" id="1867951"/>
    <lineage>
        <taxon>Eukaryota</taxon>
        <taxon>Metazoa</taxon>
        <taxon>Ecdysozoa</taxon>
        <taxon>Arthropoda</taxon>
        <taxon>Crustacea</taxon>
        <taxon>Multicrustacea</taxon>
        <taxon>Malacostraca</taxon>
        <taxon>Eumalacostraca</taxon>
        <taxon>Peracarida</taxon>
        <taxon>Amphipoda</taxon>
        <taxon>Senticaudata</taxon>
        <taxon>Gammarida</taxon>
        <taxon>Crangonyctidira</taxon>
        <taxon>Crangonyctoidea</taxon>
        <taxon>Niphargidae</taxon>
        <taxon>Haploginglymus</taxon>
    </lineage>
</organism>
<feature type="transmembrane region" description="Helical" evidence="17">
    <location>
        <begin position="214"/>
        <end position="233"/>
    </location>
</feature>